<dbReference type="InterPro" id="IPR050330">
    <property type="entry name" value="Bact_OuterMem_StrucFunc"/>
</dbReference>
<evidence type="ECO:0000313" key="9">
    <source>
        <dbReference type="Proteomes" id="UP001597389"/>
    </source>
</evidence>
<dbReference type="Proteomes" id="UP001597389">
    <property type="component" value="Unassembled WGS sequence"/>
</dbReference>
<proteinExistence type="predicted"/>
<organism evidence="8 9">
    <name type="scientific">Rubritalea tangerina</name>
    <dbReference type="NCBI Taxonomy" id="430798"/>
    <lineage>
        <taxon>Bacteria</taxon>
        <taxon>Pseudomonadati</taxon>
        <taxon>Verrucomicrobiota</taxon>
        <taxon>Verrucomicrobiia</taxon>
        <taxon>Verrucomicrobiales</taxon>
        <taxon>Rubritaleaceae</taxon>
        <taxon>Rubritalea</taxon>
    </lineage>
</organism>
<evidence type="ECO:0000256" key="3">
    <source>
        <dbReference type="ARBA" id="ARBA00023237"/>
    </source>
</evidence>
<dbReference type="PRINTS" id="PR01021">
    <property type="entry name" value="OMPADOMAIN"/>
</dbReference>
<accession>A0ABW4ZDN8</accession>
<dbReference type="InterPro" id="IPR006664">
    <property type="entry name" value="OMP_bac"/>
</dbReference>
<keyword evidence="6" id="KW-0812">Transmembrane</keyword>
<dbReference type="InterPro" id="IPR006665">
    <property type="entry name" value="OmpA-like"/>
</dbReference>
<dbReference type="CDD" id="cd07185">
    <property type="entry name" value="OmpA_C-like"/>
    <property type="match status" value="1"/>
</dbReference>
<feature type="domain" description="OmpA-like" evidence="7">
    <location>
        <begin position="224"/>
        <end position="342"/>
    </location>
</feature>
<dbReference type="PROSITE" id="PS51123">
    <property type="entry name" value="OMPA_2"/>
    <property type="match status" value="1"/>
</dbReference>
<feature type="region of interest" description="Disordered" evidence="5">
    <location>
        <begin position="375"/>
        <end position="423"/>
    </location>
</feature>
<dbReference type="PANTHER" id="PTHR30329">
    <property type="entry name" value="STATOR ELEMENT OF FLAGELLAR MOTOR COMPLEX"/>
    <property type="match status" value="1"/>
</dbReference>
<comment type="caution">
    <text evidence="8">The sequence shown here is derived from an EMBL/GenBank/DDBJ whole genome shotgun (WGS) entry which is preliminary data.</text>
</comment>
<evidence type="ECO:0000313" key="8">
    <source>
        <dbReference type="EMBL" id="MFD2159697.1"/>
    </source>
</evidence>
<reference evidence="9" key="1">
    <citation type="journal article" date="2019" name="Int. J. Syst. Evol. Microbiol.">
        <title>The Global Catalogue of Microorganisms (GCM) 10K type strain sequencing project: providing services to taxonomists for standard genome sequencing and annotation.</title>
        <authorList>
            <consortium name="The Broad Institute Genomics Platform"/>
            <consortium name="The Broad Institute Genome Sequencing Center for Infectious Disease"/>
            <person name="Wu L."/>
            <person name="Ma J."/>
        </authorList>
    </citation>
    <scope>NUCLEOTIDE SEQUENCE [LARGE SCALE GENOMIC DNA]</scope>
    <source>
        <strain evidence="9">CCUG 57942</strain>
    </source>
</reference>
<feature type="transmembrane region" description="Helical" evidence="6">
    <location>
        <begin position="28"/>
        <end position="47"/>
    </location>
</feature>
<dbReference type="EMBL" id="JBHUJB010000049">
    <property type="protein sequence ID" value="MFD2159697.1"/>
    <property type="molecule type" value="Genomic_DNA"/>
</dbReference>
<evidence type="ECO:0000256" key="5">
    <source>
        <dbReference type="SAM" id="MobiDB-lite"/>
    </source>
</evidence>
<feature type="compositionally biased region" description="Basic and acidic residues" evidence="5">
    <location>
        <begin position="383"/>
        <end position="409"/>
    </location>
</feature>
<evidence type="ECO:0000256" key="2">
    <source>
        <dbReference type="ARBA" id="ARBA00023136"/>
    </source>
</evidence>
<keyword evidence="2 4" id="KW-0472">Membrane</keyword>
<dbReference type="Gene3D" id="3.30.1330.60">
    <property type="entry name" value="OmpA-like domain"/>
    <property type="match status" value="1"/>
</dbReference>
<keyword evidence="3" id="KW-0998">Cell outer membrane</keyword>
<dbReference type="PANTHER" id="PTHR30329:SF21">
    <property type="entry name" value="LIPOPROTEIN YIAD-RELATED"/>
    <property type="match status" value="1"/>
</dbReference>
<evidence type="ECO:0000259" key="7">
    <source>
        <dbReference type="PROSITE" id="PS51123"/>
    </source>
</evidence>
<gene>
    <name evidence="8" type="ORF">ACFSW8_12380</name>
</gene>
<name>A0ABW4ZDN8_9BACT</name>
<keyword evidence="6" id="KW-1133">Transmembrane helix</keyword>
<keyword evidence="9" id="KW-1185">Reference proteome</keyword>
<dbReference type="RefSeq" id="WP_377178370.1">
    <property type="nucleotide sequence ID" value="NZ_JBHUJB010000049.1"/>
</dbReference>
<dbReference type="InterPro" id="IPR036737">
    <property type="entry name" value="OmpA-like_sf"/>
</dbReference>
<protein>
    <submittedName>
        <fullName evidence="8">OmpA family protein</fullName>
    </submittedName>
</protein>
<evidence type="ECO:0000256" key="1">
    <source>
        <dbReference type="ARBA" id="ARBA00004442"/>
    </source>
</evidence>
<dbReference type="Pfam" id="PF00691">
    <property type="entry name" value="OmpA"/>
    <property type="match status" value="1"/>
</dbReference>
<comment type="subcellular location">
    <subcellularLocation>
        <location evidence="1">Cell outer membrane</location>
    </subcellularLocation>
</comment>
<evidence type="ECO:0000256" key="4">
    <source>
        <dbReference type="PROSITE-ProRule" id="PRU00473"/>
    </source>
</evidence>
<dbReference type="SUPFAM" id="SSF103088">
    <property type="entry name" value="OmpA-like"/>
    <property type="match status" value="1"/>
</dbReference>
<evidence type="ECO:0000256" key="6">
    <source>
        <dbReference type="SAM" id="Phobius"/>
    </source>
</evidence>
<sequence>MANRGYSWKNVRQGSTFSLPRTEHVGRLVTVAVVLALVAHVAVIFGLKNMSVTFPAIRQMLNIETEPIVVREVEFRESLPELKQEELAEPPEVAGELLDEIEILEEIPEDTELDMSPEISDPQFDVEMVTPAMKGEALAESLEPIAGPELTHDLPEIGRMDDVLQVAAAGQLVIDPGEQKADTFDPDKFNEELERKGAGGLADDGALENFTPLAAMARMDGNALQNTKGMIGSDLLFEFNKATLRESARNSLLKVALLIDKNPKLNCWIEGHTDTIGGDTPNGELSLERARAVKQWLVEAMRIDPERLIVIGYGKRQPIVLEGDKDTQAINRRVVIKMRKGKPVKDSQMFLENALPPEPVKPKVGEAVLVKPSGPPIIPSAQRVDEEPPARAVIEEPSRRALPVEEQRRRAIPVTPGRAVPAE</sequence>